<protein>
    <recommendedName>
        <fullName evidence="12">EF-hand domain-containing protein</fullName>
    </recommendedName>
</protein>
<evidence type="ECO:0000256" key="4">
    <source>
        <dbReference type="ARBA" id="ARBA00022692"/>
    </source>
</evidence>
<feature type="domain" description="EF-hand" evidence="12">
    <location>
        <begin position="345"/>
        <end position="380"/>
    </location>
</feature>
<keyword evidence="14" id="KW-1185">Reference proteome</keyword>
<accession>A0ABC8UPG1</accession>
<feature type="chain" id="PRO_5044792048" description="EF-hand domain-containing protein" evidence="11">
    <location>
        <begin position="24"/>
        <end position="571"/>
    </location>
</feature>
<keyword evidence="5" id="KW-0106">Calcium</keyword>
<name>A0ABC8UPG1_9AQUA</name>
<feature type="transmembrane region" description="Helical" evidence="10">
    <location>
        <begin position="553"/>
        <end position="570"/>
    </location>
</feature>
<evidence type="ECO:0000313" key="14">
    <source>
        <dbReference type="Proteomes" id="UP001642360"/>
    </source>
</evidence>
<keyword evidence="3" id="KW-0050">Antiport</keyword>
<dbReference type="Pfam" id="PF01699">
    <property type="entry name" value="Na_Ca_ex"/>
    <property type="match status" value="1"/>
</dbReference>
<dbReference type="InterPro" id="IPR018247">
    <property type="entry name" value="EF_Hand_1_Ca_BS"/>
</dbReference>
<dbReference type="GO" id="GO:0015368">
    <property type="term" value="F:calcium:monoatomic cation antiporter activity"/>
    <property type="evidence" value="ECO:0007669"/>
    <property type="project" value="UniProtKB-ARBA"/>
</dbReference>
<feature type="transmembrane region" description="Helical" evidence="10">
    <location>
        <begin position="454"/>
        <end position="474"/>
    </location>
</feature>
<dbReference type="InterPro" id="IPR002048">
    <property type="entry name" value="EF_hand_dom"/>
</dbReference>
<dbReference type="Pfam" id="PF13499">
    <property type="entry name" value="EF-hand_7"/>
    <property type="match status" value="1"/>
</dbReference>
<comment type="caution">
    <text evidence="13">The sequence shown here is derived from an EMBL/GenBank/DDBJ whole genome shotgun (WGS) entry which is preliminary data.</text>
</comment>
<keyword evidence="7" id="KW-0406">Ion transport</keyword>
<evidence type="ECO:0000256" key="7">
    <source>
        <dbReference type="ARBA" id="ARBA00023065"/>
    </source>
</evidence>
<dbReference type="Gene3D" id="1.10.238.10">
    <property type="entry name" value="EF-hand"/>
    <property type="match status" value="1"/>
</dbReference>
<dbReference type="CDD" id="cd00051">
    <property type="entry name" value="EFh"/>
    <property type="match status" value="1"/>
</dbReference>
<proteinExistence type="predicted"/>
<feature type="region of interest" description="Disordered" evidence="9">
    <location>
        <begin position="382"/>
        <end position="405"/>
    </location>
</feature>
<evidence type="ECO:0000256" key="5">
    <source>
        <dbReference type="ARBA" id="ARBA00022837"/>
    </source>
</evidence>
<comment type="subcellular location">
    <subcellularLocation>
        <location evidence="1">Endomembrane system</location>
        <topology evidence="1">Multi-pass membrane protein</topology>
    </subcellularLocation>
</comment>
<evidence type="ECO:0000256" key="9">
    <source>
        <dbReference type="SAM" id="MobiDB-lite"/>
    </source>
</evidence>
<organism evidence="13 14">
    <name type="scientific">Ilex paraguariensis</name>
    <name type="common">yerba mate</name>
    <dbReference type="NCBI Taxonomy" id="185542"/>
    <lineage>
        <taxon>Eukaryota</taxon>
        <taxon>Viridiplantae</taxon>
        <taxon>Streptophyta</taxon>
        <taxon>Embryophyta</taxon>
        <taxon>Tracheophyta</taxon>
        <taxon>Spermatophyta</taxon>
        <taxon>Magnoliopsida</taxon>
        <taxon>eudicotyledons</taxon>
        <taxon>Gunneridae</taxon>
        <taxon>Pentapetalae</taxon>
        <taxon>asterids</taxon>
        <taxon>campanulids</taxon>
        <taxon>Aquifoliales</taxon>
        <taxon>Aquifoliaceae</taxon>
        <taxon>Ilex</taxon>
    </lineage>
</organism>
<evidence type="ECO:0000256" key="10">
    <source>
        <dbReference type="SAM" id="Phobius"/>
    </source>
</evidence>
<dbReference type="GO" id="GO:0012505">
    <property type="term" value="C:endomembrane system"/>
    <property type="evidence" value="ECO:0007669"/>
    <property type="project" value="UniProtKB-SubCell"/>
</dbReference>
<feature type="domain" description="EF-hand" evidence="12">
    <location>
        <begin position="305"/>
        <end position="340"/>
    </location>
</feature>
<dbReference type="GO" id="GO:0016020">
    <property type="term" value="C:membrane"/>
    <property type="evidence" value="ECO:0007669"/>
    <property type="project" value="UniProtKB-ARBA"/>
</dbReference>
<feature type="transmembrane region" description="Helical" evidence="10">
    <location>
        <begin position="242"/>
        <end position="261"/>
    </location>
</feature>
<feature type="signal peptide" evidence="11">
    <location>
        <begin position="1"/>
        <end position="23"/>
    </location>
</feature>
<gene>
    <name evidence="13" type="ORF">ILEXP_LOCUS53195</name>
</gene>
<dbReference type="InterPro" id="IPR004837">
    <property type="entry name" value="NaCa_Exmemb"/>
</dbReference>
<keyword evidence="4 10" id="KW-0812">Transmembrane</keyword>
<dbReference type="SUPFAM" id="SSF47473">
    <property type="entry name" value="EF-hand"/>
    <property type="match status" value="1"/>
</dbReference>
<dbReference type="EMBL" id="CAUOFW020008502">
    <property type="protein sequence ID" value="CAK9182960.1"/>
    <property type="molecule type" value="Genomic_DNA"/>
</dbReference>
<feature type="transmembrane region" description="Helical" evidence="10">
    <location>
        <begin position="423"/>
        <end position="442"/>
    </location>
</feature>
<dbReference type="PROSITE" id="PS50222">
    <property type="entry name" value="EF_HAND_2"/>
    <property type="match status" value="2"/>
</dbReference>
<dbReference type="PROSITE" id="PS00018">
    <property type="entry name" value="EF_HAND_1"/>
    <property type="match status" value="2"/>
</dbReference>
<reference evidence="13 14" key="1">
    <citation type="submission" date="2024-02" db="EMBL/GenBank/DDBJ databases">
        <authorList>
            <person name="Vignale AGUSTIN F."/>
            <person name="Sosa J E."/>
            <person name="Modenutti C."/>
        </authorList>
    </citation>
    <scope>NUCLEOTIDE SEQUENCE [LARGE SCALE GENOMIC DNA]</scope>
</reference>
<evidence type="ECO:0000256" key="8">
    <source>
        <dbReference type="ARBA" id="ARBA00023136"/>
    </source>
</evidence>
<keyword evidence="2" id="KW-0813">Transport</keyword>
<dbReference type="PANTHER" id="PTHR31503">
    <property type="entry name" value="VACUOLAR CALCIUM ION TRANSPORTER"/>
    <property type="match status" value="1"/>
</dbReference>
<dbReference type="AlphaFoldDB" id="A0ABC8UPG1"/>
<dbReference type="InterPro" id="IPR011992">
    <property type="entry name" value="EF-hand-dom_pair"/>
</dbReference>
<evidence type="ECO:0000256" key="11">
    <source>
        <dbReference type="SAM" id="SignalP"/>
    </source>
</evidence>
<evidence type="ECO:0000256" key="3">
    <source>
        <dbReference type="ARBA" id="ARBA00022449"/>
    </source>
</evidence>
<evidence type="ECO:0000256" key="2">
    <source>
        <dbReference type="ARBA" id="ARBA00022448"/>
    </source>
</evidence>
<evidence type="ECO:0000259" key="12">
    <source>
        <dbReference type="PROSITE" id="PS50222"/>
    </source>
</evidence>
<dbReference type="Proteomes" id="UP001642360">
    <property type="component" value="Unassembled WGS sequence"/>
</dbReference>
<feature type="transmembrane region" description="Helical" evidence="10">
    <location>
        <begin position="495"/>
        <end position="515"/>
    </location>
</feature>
<feature type="transmembrane region" description="Helical" evidence="10">
    <location>
        <begin position="521"/>
        <end position="541"/>
    </location>
</feature>
<evidence type="ECO:0000256" key="1">
    <source>
        <dbReference type="ARBA" id="ARBA00004127"/>
    </source>
</evidence>
<keyword evidence="6 10" id="KW-1133">Transmembrane helix</keyword>
<dbReference type="InterPro" id="IPR004713">
    <property type="entry name" value="CaH_exchang"/>
</dbReference>
<dbReference type="PANTHER" id="PTHR31503:SF79">
    <property type="entry name" value="CALCIUM-BINDING EF-HAND PROTEIN"/>
    <property type="match status" value="1"/>
</dbReference>
<keyword evidence="11" id="KW-0732">Signal</keyword>
<evidence type="ECO:0000256" key="6">
    <source>
        <dbReference type="ARBA" id="ARBA00022989"/>
    </source>
</evidence>
<feature type="transmembrane region" description="Helical" evidence="10">
    <location>
        <begin position="216"/>
        <end position="236"/>
    </location>
</feature>
<dbReference type="SMART" id="SM00054">
    <property type="entry name" value="EFh"/>
    <property type="match status" value="2"/>
</dbReference>
<keyword evidence="8 10" id="KW-0472">Membrane</keyword>
<sequence length="571" mass="64085">MRKLAKTAFYIFLLSALTFKVTGRFLQHSSPELVSDSDHVQDEEEPSFLVLKGIDLSSEDDRCKQMYGFLPCPTSLWGHLFLIVVYEYLLFQGESHVISGGEQIFKILGPGFFGASIFRILGALPESLILLATGLVEDKEGDQESVQTALGLLAGSTILHLTLLWGTCVTVGSKADPPTPSSRPLNHGQNHFKKFSLLLAGSSLKTDTETRKSARIMLLSVIPFSVMQIPIVFTLSPLGKRIVILIALIVCVVFVLSYFFYQIFDPQIQKRELEYVKQQRIIVMDLLKHVQTESMHRFHTDDGEPDFDAIKRLFESLDINGDNNLSPAELKELVVNIKFRSIPWDVDVAVAQIMEELDANGDQMINKEEFIKGWTKLLKMKKNQAPTSTESTEDEYQQREPEQGDMLEENSKIARYPWELTKATMLLVVGVVMLGFLGEPLIKSVQNFSTSANVPSFFISFVLVPLASNARVAISAISMARRQKPRTTSLTFSEIYSGVFMNNILGFSVLLSLVYFRGLPWHFSIEVLIVLMVCGVMGLTASFKSTFPIWTSFLAYLLYPLALILVYAIID</sequence>
<evidence type="ECO:0000313" key="13">
    <source>
        <dbReference type="EMBL" id="CAK9182960.1"/>
    </source>
</evidence>